<protein>
    <recommendedName>
        <fullName evidence="1">lipid-A-disaccharide synthase</fullName>
        <ecNumber evidence="1">2.4.1.182</ecNumber>
    </recommendedName>
</protein>
<evidence type="ECO:0000256" key="2">
    <source>
        <dbReference type="ARBA" id="ARBA00022516"/>
    </source>
</evidence>
<dbReference type="PANTHER" id="PTHR30372">
    <property type="entry name" value="LIPID-A-DISACCHARIDE SYNTHASE"/>
    <property type="match status" value="1"/>
</dbReference>
<comment type="catalytic activity">
    <reaction evidence="7">
        <text>a lipid X + a UDP-2-N,3-O-bis[(3R)-3-hydroxyacyl]-alpha-D-glucosamine = a lipid A disaccharide + UDP + H(+)</text>
        <dbReference type="Rhea" id="RHEA:67828"/>
        <dbReference type="ChEBI" id="CHEBI:15378"/>
        <dbReference type="ChEBI" id="CHEBI:58223"/>
        <dbReference type="ChEBI" id="CHEBI:137748"/>
        <dbReference type="ChEBI" id="CHEBI:176338"/>
        <dbReference type="ChEBI" id="CHEBI:176343"/>
        <dbReference type="EC" id="2.4.1.182"/>
    </reaction>
</comment>
<proteinExistence type="predicted"/>
<sequence length="220" mass="24111">MGGKIFIAVGEESGDILGASLADALRELHPTIAVRAMGGGHLAEAGAELIVDVSAGGTLGLSEVLSALPRYLRMLARMRSALVEETPTALIAIDNFGFNHCLCRFAHRMGVPVFYFSPPKVWAWGAFRGRWLARYARRVYALFPFEAEFLQRLGVSAFCFGHPLAESLSPKLEKEEGLVAILPGSRRMEVENLLPDMLGAAKLLKERMPELRFVLGRARS</sequence>
<keyword evidence="6" id="KW-0443">Lipid metabolism</keyword>
<dbReference type="SUPFAM" id="SSF53756">
    <property type="entry name" value="UDP-Glycosyltransferase/glycogen phosphorylase"/>
    <property type="match status" value="1"/>
</dbReference>
<name>X1FSR2_9ZZZZ</name>
<dbReference type="GO" id="GO:0009245">
    <property type="term" value="P:lipid A biosynthetic process"/>
    <property type="evidence" value="ECO:0007669"/>
    <property type="project" value="UniProtKB-KW"/>
</dbReference>
<dbReference type="InterPro" id="IPR003835">
    <property type="entry name" value="Glyco_trans_19"/>
</dbReference>
<keyword evidence="2" id="KW-0444">Lipid biosynthesis</keyword>
<dbReference type="AlphaFoldDB" id="X1FSR2"/>
<dbReference type="Pfam" id="PF02684">
    <property type="entry name" value="LpxB"/>
    <property type="match status" value="1"/>
</dbReference>
<organism evidence="8">
    <name type="scientific">marine sediment metagenome</name>
    <dbReference type="NCBI Taxonomy" id="412755"/>
    <lineage>
        <taxon>unclassified sequences</taxon>
        <taxon>metagenomes</taxon>
        <taxon>ecological metagenomes</taxon>
    </lineage>
</organism>
<gene>
    <name evidence="8" type="ORF">S03H2_37412</name>
</gene>
<evidence type="ECO:0000256" key="3">
    <source>
        <dbReference type="ARBA" id="ARBA00022556"/>
    </source>
</evidence>
<evidence type="ECO:0000256" key="6">
    <source>
        <dbReference type="ARBA" id="ARBA00023098"/>
    </source>
</evidence>
<evidence type="ECO:0000256" key="7">
    <source>
        <dbReference type="ARBA" id="ARBA00048975"/>
    </source>
</evidence>
<keyword evidence="3" id="KW-0441">Lipid A biosynthesis</keyword>
<accession>X1FSR2</accession>
<reference evidence="8" key="1">
    <citation type="journal article" date="2014" name="Front. Microbiol.">
        <title>High frequency of phylogenetically diverse reductive dehalogenase-homologous genes in deep subseafloor sedimentary metagenomes.</title>
        <authorList>
            <person name="Kawai M."/>
            <person name="Futagami T."/>
            <person name="Toyoda A."/>
            <person name="Takaki Y."/>
            <person name="Nishi S."/>
            <person name="Hori S."/>
            <person name="Arai W."/>
            <person name="Tsubouchi T."/>
            <person name="Morono Y."/>
            <person name="Uchiyama I."/>
            <person name="Ito T."/>
            <person name="Fujiyama A."/>
            <person name="Inagaki F."/>
            <person name="Takami H."/>
        </authorList>
    </citation>
    <scope>NUCLEOTIDE SEQUENCE</scope>
    <source>
        <strain evidence="8">Expedition CK06-06</strain>
    </source>
</reference>
<keyword evidence="4" id="KW-0328">Glycosyltransferase</keyword>
<dbReference type="GO" id="GO:0016020">
    <property type="term" value="C:membrane"/>
    <property type="evidence" value="ECO:0007669"/>
    <property type="project" value="GOC"/>
</dbReference>
<dbReference type="PANTHER" id="PTHR30372:SF4">
    <property type="entry name" value="LIPID-A-DISACCHARIDE SYNTHASE, MITOCHONDRIAL-RELATED"/>
    <property type="match status" value="1"/>
</dbReference>
<evidence type="ECO:0000256" key="4">
    <source>
        <dbReference type="ARBA" id="ARBA00022676"/>
    </source>
</evidence>
<dbReference type="GO" id="GO:0008915">
    <property type="term" value="F:lipid-A-disaccharide synthase activity"/>
    <property type="evidence" value="ECO:0007669"/>
    <property type="project" value="UniProtKB-EC"/>
</dbReference>
<dbReference type="EMBL" id="BARU01023028">
    <property type="protein sequence ID" value="GAH48716.1"/>
    <property type="molecule type" value="Genomic_DNA"/>
</dbReference>
<evidence type="ECO:0000313" key="8">
    <source>
        <dbReference type="EMBL" id="GAH48716.1"/>
    </source>
</evidence>
<comment type="caution">
    <text evidence="8">The sequence shown here is derived from an EMBL/GenBank/DDBJ whole genome shotgun (WGS) entry which is preliminary data.</text>
</comment>
<dbReference type="EC" id="2.4.1.182" evidence="1"/>
<evidence type="ECO:0000256" key="1">
    <source>
        <dbReference type="ARBA" id="ARBA00012687"/>
    </source>
</evidence>
<evidence type="ECO:0000256" key="5">
    <source>
        <dbReference type="ARBA" id="ARBA00022679"/>
    </source>
</evidence>
<feature type="non-terminal residue" evidence="8">
    <location>
        <position position="220"/>
    </location>
</feature>
<dbReference type="GO" id="GO:0005543">
    <property type="term" value="F:phospholipid binding"/>
    <property type="evidence" value="ECO:0007669"/>
    <property type="project" value="TreeGrafter"/>
</dbReference>
<keyword evidence="5" id="KW-0808">Transferase</keyword>